<dbReference type="RefSeq" id="WP_224311031.1">
    <property type="nucleotide sequence ID" value="NZ_JAIRBM010000001.1"/>
</dbReference>
<name>A0ABS7VIK0_9HYPH</name>
<dbReference type="EMBL" id="JAIRBM010000001">
    <property type="protein sequence ID" value="MBZ6074986.1"/>
    <property type="molecule type" value="Genomic_DNA"/>
</dbReference>
<keyword evidence="2" id="KW-0732">Signal</keyword>
<dbReference type="Proteomes" id="UP000704176">
    <property type="component" value="Unassembled WGS sequence"/>
</dbReference>
<sequence>MTARVFLFAGILVVPMLAGSQVMAHSLPPGVAIDAIGRAQNAATLSGSGASTMSDAERAKRMIVSSQGAPAGKPARKKHPANRSQDNG</sequence>
<evidence type="ECO:0000313" key="3">
    <source>
        <dbReference type="EMBL" id="MBZ6074986.1"/>
    </source>
</evidence>
<evidence type="ECO:0000256" key="2">
    <source>
        <dbReference type="SAM" id="SignalP"/>
    </source>
</evidence>
<feature type="signal peptide" evidence="2">
    <location>
        <begin position="1"/>
        <end position="24"/>
    </location>
</feature>
<accession>A0ABS7VIK0</accession>
<feature type="region of interest" description="Disordered" evidence="1">
    <location>
        <begin position="63"/>
        <end position="88"/>
    </location>
</feature>
<proteinExistence type="predicted"/>
<gene>
    <name evidence="3" type="ORF">K9B37_01570</name>
</gene>
<organism evidence="3 4">
    <name type="scientific">Microvirga puerhi</name>
    <dbReference type="NCBI Taxonomy" id="2876078"/>
    <lineage>
        <taxon>Bacteria</taxon>
        <taxon>Pseudomonadati</taxon>
        <taxon>Pseudomonadota</taxon>
        <taxon>Alphaproteobacteria</taxon>
        <taxon>Hyphomicrobiales</taxon>
        <taxon>Methylobacteriaceae</taxon>
        <taxon>Microvirga</taxon>
    </lineage>
</organism>
<reference evidence="3 4" key="1">
    <citation type="submission" date="2021-09" db="EMBL/GenBank/DDBJ databases">
        <title>The complete genome sequence of a new microorganism.</title>
        <authorList>
            <person name="Zi Z."/>
        </authorList>
    </citation>
    <scope>NUCLEOTIDE SEQUENCE [LARGE SCALE GENOMIC DNA]</scope>
    <source>
        <strain evidence="3 4">WGZ8</strain>
    </source>
</reference>
<keyword evidence="4" id="KW-1185">Reference proteome</keyword>
<protein>
    <submittedName>
        <fullName evidence="3">Uncharacterized protein</fullName>
    </submittedName>
</protein>
<feature type="chain" id="PRO_5046465841" evidence="2">
    <location>
        <begin position="25"/>
        <end position="88"/>
    </location>
</feature>
<evidence type="ECO:0000256" key="1">
    <source>
        <dbReference type="SAM" id="MobiDB-lite"/>
    </source>
</evidence>
<comment type="caution">
    <text evidence="3">The sequence shown here is derived from an EMBL/GenBank/DDBJ whole genome shotgun (WGS) entry which is preliminary data.</text>
</comment>
<evidence type="ECO:0000313" key="4">
    <source>
        <dbReference type="Proteomes" id="UP000704176"/>
    </source>
</evidence>